<proteinExistence type="predicted"/>
<dbReference type="EMBL" id="CP001202">
    <property type="protein sequence ID" value="ACK74360.1"/>
    <property type="molecule type" value="Genomic_DNA"/>
</dbReference>
<gene>
    <name evidence="1" type="ordered locus">BbuZS7_AC05</name>
</gene>
<evidence type="ECO:0008006" key="3">
    <source>
        <dbReference type="Google" id="ProtNLM"/>
    </source>
</evidence>
<dbReference type="Pfam" id="PF03434">
    <property type="entry name" value="DUF276"/>
    <property type="match status" value="1"/>
</dbReference>
<accession>A0A0H3C2L4</accession>
<reference evidence="1 2" key="1">
    <citation type="journal article" date="2011" name="J. Bacteriol.">
        <title>Whole-genome sequences of thirteen isolates of Borrelia burgdorferi.</title>
        <authorList>
            <person name="Schutzer S.E."/>
            <person name="Fraser-Liggett C.M."/>
            <person name="Casjens S.R."/>
            <person name="Qiu W.G."/>
            <person name="Dunn J.J."/>
            <person name="Mongodin E.F."/>
            <person name="Luft B.J."/>
        </authorList>
    </citation>
    <scope>NUCLEOTIDE SEQUENCE [LARGE SCALE GENOMIC DNA]</scope>
    <source>
        <strain evidence="1 2">ZS7</strain>
        <plasmid evidence="1 2">ZS7_cp32-3+10</plasmid>
    </source>
</reference>
<dbReference type="AlphaFoldDB" id="A0A0H3C2L4"/>
<dbReference type="Proteomes" id="UP000006901">
    <property type="component" value="Plasmid ZS7_cp32-3+10"/>
</dbReference>
<organism evidence="1 2">
    <name type="scientific">Borreliella burgdorferi (strain ZS7)</name>
    <name type="common">Borrelia burgdorferi</name>
    <dbReference type="NCBI Taxonomy" id="445985"/>
    <lineage>
        <taxon>Bacteria</taxon>
        <taxon>Pseudomonadati</taxon>
        <taxon>Spirochaetota</taxon>
        <taxon>Spirochaetia</taxon>
        <taxon>Spirochaetales</taxon>
        <taxon>Borreliaceae</taxon>
        <taxon>Borreliella</taxon>
    </lineage>
</organism>
<sequence length="292" mass="33210">MSIVFDSDFGILKRTIKDIVRAKREYLRVNYGINIDDNQSSIYNIIASSLALIEEEIINELNLFFSKMKPGGTYWAAIEEHISSKSTTYSAVRNALLNLEGVEYTNIKSAAGKANIYLILKETLLDASKSTINSSEFKAKLWETLYLTTPSGTLLEGDIEIDGLNSTGQRKSYKISLGKRKYVYMKVKYKLDLKNYLYLNIDSQIRDIYSRTISNNYSDMGISFEYQDFFAPVNEVKGIKFMEISACIKDTDTESIAKIGDSDFKKNQDITITDDTMLLFNTTDRLLIDIDS</sequence>
<dbReference type="HOGENOM" id="CLU_1044552_0_0_12"/>
<evidence type="ECO:0000313" key="1">
    <source>
        <dbReference type="EMBL" id="ACK74360.1"/>
    </source>
</evidence>
<protein>
    <recommendedName>
        <fullName evidence="3">DUF276 superfamily</fullName>
    </recommendedName>
</protein>
<dbReference type="KEGG" id="bbz:BbuZS7_AC05"/>
<dbReference type="InterPro" id="IPR005096">
    <property type="entry name" value="DUF276"/>
</dbReference>
<geneLocation type="plasmid" evidence="1 2">
    <name>ZS7_cp32-3+10</name>
</geneLocation>
<dbReference type="RefSeq" id="WP_012592997.1">
    <property type="nucleotide sequence ID" value="NC_011720.1"/>
</dbReference>
<keyword evidence="1" id="KW-0614">Plasmid</keyword>
<evidence type="ECO:0000313" key="2">
    <source>
        <dbReference type="Proteomes" id="UP000006901"/>
    </source>
</evidence>
<name>A0A0H3C2L4_BORBZ</name>